<dbReference type="InterPro" id="IPR015720">
    <property type="entry name" value="Emp24-like"/>
</dbReference>
<sequence length="215" mass="24976">MKFALISSFLAFIVHVEALHFIFHENSEPECFLFDLGKDALLSEKHSAWEYESSSGKWVRDDSLMIEVTIDELFDNNHRVYHHKMAPFSEFQFIAQEGGEHKICYRALSDGWWSKSAIKLELDHVLSVGETAVDMQGTRKLGYLADRVSEIARKFVHINREVRLTRERETAFRDTSEKANSRVAYTTLLQLLVLVATCAWQIYHLKSFFVKQKLV</sequence>
<keyword evidence="4 8" id="KW-0732">Signal</keyword>
<feature type="chain" id="PRO_5044022890" evidence="8">
    <location>
        <begin position="19"/>
        <end position="215"/>
    </location>
</feature>
<feature type="signal peptide" evidence="8">
    <location>
        <begin position="1"/>
        <end position="18"/>
    </location>
</feature>
<name>A0AAV5RDP6_STABA</name>
<keyword evidence="3 7" id="KW-0812">Transmembrane</keyword>
<evidence type="ECO:0000313" key="10">
    <source>
        <dbReference type="EMBL" id="GMM49689.1"/>
    </source>
</evidence>
<evidence type="ECO:0000256" key="2">
    <source>
        <dbReference type="ARBA" id="ARBA00007104"/>
    </source>
</evidence>
<dbReference type="AlphaFoldDB" id="A0AAV5RDP6"/>
<evidence type="ECO:0000256" key="1">
    <source>
        <dbReference type="ARBA" id="ARBA00004479"/>
    </source>
</evidence>
<dbReference type="PANTHER" id="PTHR22811">
    <property type="entry name" value="TRANSMEMBRANE EMP24 DOMAIN-CONTAINING PROTEIN"/>
    <property type="match status" value="1"/>
</dbReference>
<keyword evidence="5" id="KW-1133">Transmembrane helix</keyword>
<dbReference type="Pfam" id="PF01105">
    <property type="entry name" value="EMP24_GP25L"/>
    <property type="match status" value="1"/>
</dbReference>
<evidence type="ECO:0000256" key="6">
    <source>
        <dbReference type="ARBA" id="ARBA00023136"/>
    </source>
</evidence>
<dbReference type="GO" id="GO:0016020">
    <property type="term" value="C:membrane"/>
    <property type="evidence" value="ECO:0007669"/>
    <property type="project" value="UniProtKB-SubCell"/>
</dbReference>
<dbReference type="Proteomes" id="UP001362899">
    <property type="component" value="Unassembled WGS sequence"/>
</dbReference>
<evidence type="ECO:0000256" key="8">
    <source>
        <dbReference type="SAM" id="SignalP"/>
    </source>
</evidence>
<dbReference type="InterPro" id="IPR009038">
    <property type="entry name" value="GOLD_dom"/>
</dbReference>
<gene>
    <name evidence="10" type="ORF">DASB73_006470</name>
</gene>
<feature type="domain" description="GOLD" evidence="9">
    <location>
        <begin position="29"/>
        <end position="162"/>
    </location>
</feature>
<comment type="caution">
    <text evidence="10">The sequence shown here is derived from an EMBL/GenBank/DDBJ whole genome shotgun (WGS) entry which is preliminary data.</text>
</comment>
<evidence type="ECO:0000256" key="5">
    <source>
        <dbReference type="ARBA" id="ARBA00022989"/>
    </source>
</evidence>
<evidence type="ECO:0000259" key="9">
    <source>
        <dbReference type="PROSITE" id="PS50866"/>
    </source>
</evidence>
<protein>
    <submittedName>
        <fullName evidence="10">Erp6 protein</fullName>
    </submittedName>
</protein>
<comment type="similarity">
    <text evidence="2 7">Belongs to the EMP24/GP25L family.</text>
</comment>
<dbReference type="EMBL" id="BTGC01000003">
    <property type="protein sequence ID" value="GMM49689.1"/>
    <property type="molecule type" value="Genomic_DNA"/>
</dbReference>
<keyword evidence="6" id="KW-0472">Membrane</keyword>
<evidence type="ECO:0000256" key="7">
    <source>
        <dbReference type="RuleBase" id="RU003827"/>
    </source>
</evidence>
<proteinExistence type="inferred from homology"/>
<organism evidence="10 11">
    <name type="scientific">Starmerella bacillaris</name>
    <name type="common">Yeast</name>
    <name type="synonym">Candida zemplinina</name>
    <dbReference type="NCBI Taxonomy" id="1247836"/>
    <lineage>
        <taxon>Eukaryota</taxon>
        <taxon>Fungi</taxon>
        <taxon>Dikarya</taxon>
        <taxon>Ascomycota</taxon>
        <taxon>Saccharomycotina</taxon>
        <taxon>Dipodascomycetes</taxon>
        <taxon>Dipodascales</taxon>
        <taxon>Trichomonascaceae</taxon>
        <taxon>Starmerella</taxon>
    </lineage>
</organism>
<dbReference type="SMART" id="SM01190">
    <property type="entry name" value="EMP24_GP25L"/>
    <property type="match status" value="1"/>
</dbReference>
<reference evidence="10 11" key="1">
    <citation type="journal article" date="2023" name="Elife">
        <title>Identification of key yeast species and microbe-microbe interactions impacting larval growth of Drosophila in the wild.</title>
        <authorList>
            <person name="Mure A."/>
            <person name="Sugiura Y."/>
            <person name="Maeda R."/>
            <person name="Honda K."/>
            <person name="Sakurai N."/>
            <person name="Takahashi Y."/>
            <person name="Watada M."/>
            <person name="Katoh T."/>
            <person name="Gotoh A."/>
            <person name="Gotoh Y."/>
            <person name="Taniguchi I."/>
            <person name="Nakamura K."/>
            <person name="Hayashi T."/>
            <person name="Katayama T."/>
            <person name="Uemura T."/>
            <person name="Hattori Y."/>
        </authorList>
    </citation>
    <scope>NUCLEOTIDE SEQUENCE [LARGE SCALE GENOMIC DNA]</scope>
    <source>
        <strain evidence="10 11">SB-73</strain>
    </source>
</reference>
<comment type="subcellular location">
    <subcellularLocation>
        <location evidence="1 7">Membrane</location>
        <topology evidence="1 7">Single-pass type I membrane protein</topology>
    </subcellularLocation>
</comment>
<evidence type="ECO:0000313" key="11">
    <source>
        <dbReference type="Proteomes" id="UP001362899"/>
    </source>
</evidence>
<evidence type="ECO:0000256" key="4">
    <source>
        <dbReference type="ARBA" id="ARBA00022729"/>
    </source>
</evidence>
<evidence type="ECO:0000256" key="3">
    <source>
        <dbReference type="ARBA" id="ARBA00022692"/>
    </source>
</evidence>
<dbReference type="PROSITE" id="PS50866">
    <property type="entry name" value="GOLD"/>
    <property type="match status" value="1"/>
</dbReference>
<keyword evidence="11" id="KW-1185">Reference proteome</keyword>
<accession>A0AAV5RDP6</accession>